<dbReference type="AlphaFoldDB" id="A0A9D1V7H7"/>
<proteinExistence type="predicted"/>
<dbReference type="Gene3D" id="1.10.10.10">
    <property type="entry name" value="Winged helix-like DNA-binding domain superfamily/Winged helix DNA-binding domain"/>
    <property type="match status" value="1"/>
</dbReference>
<dbReference type="InterPro" id="IPR036390">
    <property type="entry name" value="WH_DNA-bd_sf"/>
</dbReference>
<dbReference type="Pfam" id="PF13240">
    <property type="entry name" value="Zn_Ribbon_1"/>
    <property type="match status" value="1"/>
</dbReference>
<sequence>MEIYFCEKCGNVMQEKDRFCPKCGAERMMDGAEMKIVLPYGVAKLTVEFAEKLKPAEFASKRRVEFAPVTETEDEPAPVLTDEELAAVVVPDEDHWKALEYVVGQKFLSISLLQRALGLGYAKAGHIIEWMEENKFVGRFRGAKQRPVYLTREQLAKIKR</sequence>
<organism evidence="2 3">
    <name type="scientific">Candidatus Borkfalkia faecipullorum</name>
    <dbReference type="NCBI Taxonomy" id="2838510"/>
    <lineage>
        <taxon>Bacteria</taxon>
        <taxon>Bacillati</taxon>
        <taxon>Bacillota</taxon>
        <taxon>Clostridia</taxon>
        <taxon>Christensenellales</taxon>
        <taxon>Christensenellaceae</taxon>
        <taxon>Candidatus Borkfalkia</taxon>
    </lineage>
</organism>
<dbReference type="SMART" id="SM00843">
    <property type="entry name" value="Ftsk_gamma"/>
    <property type="match status" value="1"/>
</dbReference>
<name>A0A9D1V7H7_9FIRM</name>
<evidence type="ECO:0000313" key="3">
    <source>
        <dbReference type="Proteomes" id="UP000824204"/>
    </source>
</evidence>
<dbReference type="InterPro" id="IPR018541">
    <property type="entry name" value="Ftsk_gamma"/>
</dbReference>
<dbReference type="InterPro" id="IPR036388">
    <property type="entry name" value="WH-like_DNA-bd_sf"/>
</dbReference>
<dbReference type="SUPFAM" id="SSF46785">
    <property type="entry name" value="Winged helix' DNA-binding domain"/>
    <property type="match status" value="1"/>
</dbReference>
<feature type="domain" description="FtsK gamma" evidence="1">
    <location>
        <begin position="90"/>
        <end position="153"/>
    </location>
</feature>
<comment type="caution">
    <text evidence="2">The sequence shown here is derived from an EMBL/GenBank/DDBJ whole genome shotgun (WGS) entry which is preliminary data.</text>
</comment>
<dbReference type="Pfam" id="PF09397">
    <property type="entry name" value="FtsK_gamma"/>
    <property type="match status" value="1"/>
</dbReference>
<accession>A0A9D1V7H7</accession>
<dbReference type="InterPro" id="IPR026870">
    <property type="entry name" value="Zinc_ribbon_dom"/>
</dbReference>
<evidence type="ECO:0000259" key="1">
    <source>
        <dbReference type="SMART" id="SM00843"/>
    </source>
</evidence>
<reference evidence="2" key="2">
    <citation type="submission" date="2021-04" db="EMBL/GenBank/DDBJ databases">
        <authorList>
            <person name="Gilroy R."/>
        </authorList>
    </citation>
    <scope>NUCLEOTIDE SEQUENCE</scope>
    <source>
        <strain evidence="2">811</strain>
    </source>
</reference>
<reference evidence="2" key="1">
    <citation type="journal article" date="2021" name="PeerJ">
        <title>Extensive microbial diversity within the chicken gut microbiome revealed by metagenomics and culture.</title>
        <authorList>
            <person name="Gilroy R."/>
            <person name="Ravi A."/>
            <person name="Getino M."/>
            <person name="Pursley I."/>
            <person name="Horton D.L."/>
            <person name="Alikhan N.F."/>
            <person name="Baker D."/>
            <person name="Gharbi K."/>
            <person name="Hall N."/>
            <person name="Watson M."/>
            <person name="Adriaenssens E.M."/>
            <person name="Foster-Nyarko E."/>
            <person name="Jarju S."/>
            <person name="Secka A."/>
            <person name="Antonio M."/>
            <person name="Oren A."/>
            <person name="Chaudhuri R.R."/>
            <person name="La Ragione R."/>
            <person name="Hildebrand F."/>
            <person name="Pallen M.J."/>
        </authorList>
    </citation>
    <scope>NUCLEOTIDE SEQUENCE</scope>
    <source>
        <strain evidence="2">811</strain>
    </source>
</reference>
<gene>
    <name evidence="2" type="ORF">H9741_03450</name>
</gene>
<evidence type="ECO:0000313" key="2">
    <source>
        <dbReference type="EMBL" id="HIX07502.1"/>
    </source>
</evidence>
<dbReference type="EMBL" id="DXFX01000045">
    <property type="protein sequence ID" value="HIX07502.1"/>
    <property type="molecule type" value="Genomic_DNA"/>
</dbReference>
<protein>
    <submittedName>
        <fullName evidence="2">Zinc-ribbon domain-containing protein</fullName>
    </submittedName>
</protein>
<dbReference type="Proteomes" id="UP000824204">
    <property type="component" value="Unassembled WGS sequence"/>
</dbReference>